<dbReference type="EMBL" id="NCVQ01000004">
    <property type="protein sequence ID" value="PWZ34094.1"/>
    <property type="molecule type" value="Genomic_DNA"/>
</dbReference>
<feature type="region of interest" description="Disordered" evidence="1">
    <location>
        <begin position="414"/>
        <end position="518"/>
    </location>
</feature>
<feature type="compositionally biased region" description="Basic and acidic residues" evidence="1">
    <location>
        <begin position="427"/>
        <end position="437"/>
    </location>
</feature>
<keyword evidence="2" id="KW-0472">Membrane</keyword>
<dbReference type="PANTHER" id="PTHR45786:SF74">
    <property type="entry name" value="ATP-DEPENDENT DNA HELICASE"/>
    <property type="match status" value="1"/>
</dbReference>
<feature type="compositionally biased region" description="Basic and acidic residues" evidence="1">
    <location>
        <begin position="508"/>
        <end position="518"/>
    </location>
</feature>
<feature type="transmembrane region" description="Helical" evidence="2">
    <location>
        <begin position="61"/>
        <end position="87"/>
    </location>
</feature>
<feature type="transmembrane region" description="Helical" evidence="2">
    <location>
        <begin position="20"/>
        <end position="41"/>
    </location>
</feature>
<sequence length="549" mass="61519">MNCVTVGPICFYEVEDLPQLFLRSSIVFISYALFGVTFWYAVRRDLDNIQLKTRDPATFAFVRVIWVLAAWGILSQLGGDITPFCVFDRRRRRRSRVHHMVPGEPLSTTLPLDRSYVDALKDAYPERSYYGGPEHVCPYCHAVFWFQERVKNDSCSTQRKIVYNLCCTGGKMNLKPFECPPPLPANLLRFDGAIDKTINNGTAPYVFKINGVVHHKIGTLLPQRGTQPKFAQLYTYDTEHETQNRLGMFETDDGATGQPDPEMASSLLDMLNENNSLVKAFRYAKERLEREGDQKITLRLLGCNTRHDVQYNLPSNGEITAIIVGDYMAGDKTTIGIGSDIVVPGATPAITKEPTTTPRKRSSPSCNQHVIDRFAVQLKAFDRFENTSDAQSAATLIIDSRPSKGLHKFLQKHCEGERRPLKPAPGKPKDVPVDHHKVAPRMLETSLGVRKGSGSSSRSADRKGSKEFEQEQAVQKAPSAVRLATSYRSRRNGEGAAGVAATGGTGSKADEWEKAKLGRVREEYEKMMETIAEWETGKKVKARRQKEQK</sequence>
<keyword evidence="2" id="KW-1133">Transmembrane helix</keyword>
<evidence type="ECO:0000256" key="2">
    <source>
        <dbReference type="SAM" id="Phobius"/>
    </source>
</evidence>
<dbReference type="Proteomes" id="UP000251960">
    <property type="component" value="Chromosome 3"/>
</dbReference>
<keyword evidence="2" id="KW-0812">Transmembrane</keyword>
<organism evidence="3">
    <name type="scientific">Zea mays</name>
    <name type="common">Maize</name>
    <dbReference type="NCBI Taxonomy" id="4577"/>
    <lineage>
        <taxon>Eukaryota</taxon>
        <taxon>Viridiplantae</taxon>
        <taxon>Streptophyta</taxon>
        <taxon>Embryophyta</taxon>
        <taxon>Tracheophyta</taxon>
        <taxon>Spermatophyta</taxon>
        <taxon>Magnoliopsida</taxon>
        <taxon>Liliopsida</taxon>
        <taxon>Poales</taxon>
        <taxon>Poaceae</taxon>
        <taxon>PACMAD clade</taxon>
        <taxon>Panicoideae</taxon>
        <taxon>Andropogonodae</taxon>
        <taxon>Andropogoneae</taxon>
        <taxon>Tripsacinae</taxon>
        <taxon>Zea</taxon>
    </lineage>
</organism>
<feature type="compositionally biased region" description="Basic and acidic residues" evidence="1">
    <location>
        <begin position="459"/>
        <end position="469"/>
    </location>
</feature>
<dbReference type="PANTHER" id="PTHR45786">
    <property type="entry name" value="DNA BINDING PROTEIN-LIKE"/>
    <property type="match status" value="1"/>
</dbReference>
<evidence type="ECO:0000256" key="1">
    <source>
        <dbReference type="SAM" id="MobiDB-lite"/>
    </source>
</evidence>
<gene>
    <name evidence="3" type="primary">NOP5-2_1</name>
    <name evidence="3" type="ORF">Zm00014a_032179</name>
</gene>
<name>A0A3L6FLI2_MAIZE</name>
<proteinExistence type="predicted"/>
<comment type="caution">
    <text evidence="3">The sequence shown here is derived from an EMBL/GenBank/DDBJ whole genome shotgun (WGS) entry which is preliminary data.</text>
</comment>
<reference evidence="3" key="1">
    <citation type="journal article" date="2018" name="Nat. Genet.">
        <title>Extensive intraspecific gene order and gene structural variations between Mo17 and other maize genomes.</title>
        <authorList>
            <person name="Sun S."/>
            <person name="Zhou Y."/>
            <person name="Chen J."/>
            <person name="Shi J."/>
            <person name="Zhao H."/>
            <person name="Zhao H."/>
            <person name="Song W."/>
            <person name="Zhang M."/>
            <person name="Cui Y."/>
            <person name="Dong X."/>
            <person name="Liu H."/>
            <person name="Ma X."/>
            <person name="Jiao Y."/>
            <person name="Wang B."/>
            <person name="Wei X."/>
            <person name="Stein J.C."/>
            <person name="Glaubitz J.C."/>
            <person name="Lu F."/>
            <person name="Yu G."/>
            <person name="Liang C."/>
            <person name="Fengler K."/>
            <person name="Li B."/>
            <person name="Rafalski A."/>
            <person name="Schnable P.S."/>
            <person name="Ware D.H."/>
            <person name="Buckler E.S."/>
            <person name="Lai J."/>
        </authorList>
    </citation>
    <scope>NUCLEOTIDE SEQUENCE [LARGE SCALE GENOMIC DNA]</scope>
    <source>
        <tissue evidence="3">Seedling</tissue>
    </source>
</reference>
<protein>
    <submittedName>
        <fullName evidence="3">Putative nucleolar protein 5-2</fullName>
    </submittedName>
</protein>
<evidence type="ECO:0000313" key="3">
    <source>
        <dbReference type="EMBL" id="PWZ34094.1"/>
    </source>
</evidence>
<dbReference type="ExpressionAtlas" id="A0A3L6FLI2">
    <property type="expression patterns" value="baseline and differential"/>
</dbReference>
<accession>A0A3L6FLI2</accession>
<dbReference type="AlphaFoldDB" id="A0A3L6FLI2"/>